<dbReference type="EMBL" id="CM008973">
    <property type="protein sequence ID" value="PNW75288.1"/>
    <property type="molecule type" value="Genomic_DNA"/>
</dbReference>
<name>A8J5Y1_CHLRE</name>
<sequence>MPPPPAPRVPDPLMMAAGGLWCEVDPSSWALVLRSIPRNSIIHHPGDAMDQVPPERVVQMAAQLSLGAFDRSQFDLPTTGATASVAHIGSALADAMVAALRVQMGRRVVFSAAADTICQLYESRLRSVLEGLCTAVRFVLDDATATRVRKAVEKAMPDALRPARKQTTTSDTRPEVFVGIFADVLGGTALVEAALAALLQQQPGGSADTLNLWRANAGNQALRAAVVIHDPLSQQHWVDGWGLQIGLLLRRTSLVRGDGIQLLARLQEESAKFSLRNAMQQQQQQRGGGGGGAGGGGAAGSRNQGVRAGSGGGGGAGGGAAPATHQAPQGGAAPQPMNAQRLAEMVRAKAGRPVSDEAFWATFRNQPAYRNYTFGKQCNFADGRKCKPHVLAEQAVDMIVANLPPQQADG</sequence>
<feature type="region of interest" description="Disordered" evidence="1">
    <location>
        <begin position="275"/>
        <end position="336"/>
    </location>
</feature>
<dbReference type="KEGG" id="cre:CHLRE_12g520750v5"/>
<protein>
    <submittedName>
        <fullName evidence="2">Uncharacterized protein</fullName>
    </submittedName>
</protein>
<dbReference type="HOGENOM" id="CLU_671510_0_0_1"/>
<evidence type="ECO:0000256" key="1">
    <source>
        <dbReference type="SAM" id="MobiDB-lite"/>
    </source>
</evidence>
<evidence type="ECO:0000313" key="2">
    <source>
        <dbReference type="EMBL" id="PNW75288.1"/>
    </source>
</evidence>
<feature type="compositionally biased region" description="Gly residues" evidence="1">
    <location>
        <begin position="308"/>
        <end position="320"/>
    </location>
</feature>
<organism evidence="2 3">
    <name type="scientific">Chlamydomonas reinhardtii</name>
    <name type="common">Chlamydomonas smithii</name>
    <dbReference type="NCBI Taxonomy" id="3055"/>
    <lineage>
        <taxon>Eukaryota</taxon>
        <taxon>Viridiplantae</taxon>
        <taxon>Chlorophyta</taxon>
        <taxon>core chlorophytes</taxon>
        <taxon>Chlorophyceae</taxon>
        <taxon>CS clade</taxon>
        <taxon>Chlamydomonadales</taxon>
        <taxon>Chlamydomonadaceae</taxon>
        <taxon>Chlamydomonas</taxon>
    </lineage>
</organism>
<evidence type="ECO:0000313" key="3">
    <source>
        <dbReference type="Proteomes" id="UP000006906"/>
    </source>
</evidence>
<dbReference type="GeneID" id="5722584"/>
<proteinExistence type="predicted"/>
<dbReference type="Gramene" id="PNW75288">
    <property type="protein sequence ID" value="PNW75288"/>
    <property type="gene ID" value="CHLRE_12g520750v5"/>
</dbReference>
<dbReference type="Proteomes" id="UP000006906">
    <property type="component" value="Chromosome 12"/>
</dbReference>
<reference evidence="2 3" key="1">
    <citation type="journal article" date="2007" name="Science">
        <title>The Chlamydomonas genome reveals the evolution of key animal and plant functions.</title>
        <authorList>
            <person name="Merchant S.S."/>
            <person name="Prochnik S.E."/>
            <person name="Vallon O."/>
            <person name="Harris E.H."/>
            <person name="Karpowicz S.J."/>
            <person name="Witman G.B."/>
            <person name="Terry A."/>
            <person name="Salamov A."/>
            <person name="Fritz-Laylin L.K."/>
            <person name="Marechal-Drouard L."/>
            <person name="Marshall W.F."/>
            <person name="Qu L.H."/>
            <person name="Nelson D.R."/>
            <person name="Sanderfoot A.A."/>
            <person name="Spalding M.H."/>
            <person name="Kapitonov V.V."/>
            <person name="Ren Q."/>
            <person name="Ferris P."/>
            <person name="Lindquist E."/>
            <person name="Shapiro H."/>
            <person name="Lucas S.M."/>
            <person name="Grimwood J."/>
            <person name="Schmutz J."/>
            <person name="Cardol P."/>
            <person name="Cerutti H."/>
            <person name="Chanfreau G."/>
            <person name="Chen C.L."/>
            <person name="Cognat V."/>
            <person name="Croft M.T."/>
            <person name="Dent R."/>
            <person name="Dutcher S."/>
            <person name="Fernandez E."/>
            <person name="Fukuzawa H."/>
            <person name="Gonzalez-Ballester D."/>
            <person name="Gonzalez-Halphen D."/>
            <person name="Hallmann A."/>
            <person name="Hanikenne M."/>
            <person name="Hippler M."/>
            <person name="Inwood W."/>
            <person name="Jabbari K."/>
            <person name="Kalanon M."/>
            <person name="Kuras R."/>
            <person name="Lefebvre P.A."/>
            <person name="Lemaire S.D."/>
            <person name="Lobanov A.V."/>
            <person name="Lohr M."/>
            <person name="Manuell A."/>
            <person name="Meier I."/>
            <person name="Mets L."/>
            <person name="Mittag M."/>
            <person name="Mittelmeier T."/>
            <person name="Moroney J.V."/>
            <person name="Moseley J."/>
            <person name="Napoli C."/>
            <person name="Nedelcu A.M."/>
            <person name="Niyogi K."/>
            <person name="Novoselov S.V."/>
            <person name="Paulsen I.T."/>
            <person name="Pazour G."/>
            <person name="Purton S."/>
            <person name="Ral J.P."/>
            <person name="Riano-Pachon D.M."/>
            <person name="Riekhof W."/>
            <person name="Rymarquis L."/>
            <person name="Schroda M."/>
            <person name="Stern D."/>
            <person name="Umen J."/>
            <person name="Willows R."/>
            <person name="Wilson N."/>
            <person name="Zimmer S.L."/>
            <person name="Allmer J."/>
            <person name="Balk J."/>
            <person name="Bisova K."/>
            <person name="Chen C.J."/>
            <person name="Elias M."/>
            <person name="Gendler K."/>
            <person name="Hauser C."/>
            <person name="Lamb M.R."/>
            <person name="Ledford H."/>
            <person name="Long J.C."/>
            <person name="Minagawa J."/>
            <person name="Page M.D."/>
            <person name="Pan J."/>
            <person name="Pootakham W."/>
            <person name="Roje S."/>
            <person name="Rose A."/>
            <person name="Stahlberg E."/>
            <person name="Terauchi A.M."/>
            <person name="Yang P."/>
            <person name="Ball S."/>
            <person name="Bowler C."/>
            <person name="Dieckmann C.L."/>
            <person name="Gladyshev V.N."/>
            <person name="Green P."/>
            <person name="Jorgensen R."/>
            <person name="Mayfield S."/>
            <person name="Mueller-Roeber B."/>
            <person name="Rajamani S."/>
            <person name="Sayre R.T."/>
            <person name="Brokstein P."/>
            <person name="Dubchak I."/>
            <person name="Goodstein D."/>
            <person name="Hornick L."/>
            <person name="Huang Y.W."/>
            <person name="Jhaveri J."/>
            <person name="Luo Y."/>
            <person name="Martinez D."/>
            <person name="Ngau W.C."/>
            <person name="Otillar B."/>
            <person name="Poliakov A."/>
            <person name="Porter A."/>
            <person name="Szajkowski L."/>
            <person name="Werner G."/>
            <person name="Zhou K."/>
            <person name="Grigoriev I.V."/>
            <person name="Rokhsar D.S."/>
            <person name="Grossman A.R."/>
        </authorList>
    </citation>
    <scope>NUCLEOTIDE SEQUENCE [LARGE SCALE GENOMIC DNA]</scope>
    <source>
        <strain evidence="3">CC-503</strain>
    </source>
</reference>
<dbReference type="AlphaFoldDB" id="A8J5Y1"/>
<accession>A8J5Y1</accession>
<dbReference type="InParanoid" id="A8J5Y1"/>
<dbReference type="PaxDb" id="3055-EDP00615"/>
<gene>
    <name evidence="2" type="ORF">CHLRE_12g520750v5</name>
</gene>
<keyword evidence="3" id="KW-1185">Reference proteome</keyword>
<feature type="compositionally biased region" description="Low complexity" evidence="1">
    <location>
        <begin position="321"/>
        <end position="336"/>
    </location>
</feature>
<feature type="compositionally biased region" description="Gly residues" evidence="1">
    <location>
        <begin position="286"/>
        <end position="299"/>
    </location>
</feature>
<dbReference type="RefSeq" id="XP_001696923.1">
    <property type="nucleotide sequence ID" value="XM_001696871.2"/>
</dbReference>